<evidence type="ECO:0000313" key="2">
    <source>
        <dbReference type="EMBL" id="QDT17183.1"/>
    </source>
</evidence>
<dbReference type="AlphaFoldDB" id="A0A517PCS1"/>
<feature type="region of interest" description="Disordered" evidence="1">
    <location>
        <begin position="314"/>
        <end position="367"/>
    </location>
</feature>
<name>A0A517PCS1_9PLAN</name>
<sequence>MLPPLPQSLPIVRLTGLPPRWKWEAVRRHPFFVWGWPRARRFRKTASGPSSASPFDVLLGGPEALEELHAHTGINLLAVSGLPPSPATEFDEVEPGLIVPTAEQPAYQPPVRDLISLLLRELPSQELNALALIAAQAGGMIGTGSEPVDPILDEDGVPIAPGRVVAADTLRRVPSEAFDRPLDIPLFFINPFERKAPVVDAVEKSRARFRDDLPELAKIVRERASSEKKLEAQFAAWDAREGWAAGRYDEALEISNKRAAVRNQAGSESSATDAYKAAFFYIFGTAYTPDMRLKLHAEVRAWLLPAAERDGYLSRNGKKATSDSNRARRPRGGQDAAAKWVTDAGGLGGDSLSEDRASQDRFTPREDPVETAKLAELEKRVRAALSECGSDAATADRLSALLNRAISPDELESVRDHFGLGRTGEDAGSPSDPD</sequence>
<organism evidence="2 3">
    <name type="scientific">Alienimonas californiensis</name>
    <dbReference type="NCBI Taxonomy" id="2527989"/>
    <lineage>
        <taxon>Bacteria</taxon>
        <taxon>Pseudomonadati</taxon>
        <taxon>Planctomycetota</taxon>
        <taxon>Planctomycetia</taxon>
        <taxon>Planctomycetales</taxon>
        <taxon>Planctomycetaceae</taxon>
        <taxon>Alienimonas</taxon>
    </lineage>
</organism>
<gene>
    <name evidence="2" type="ORF">CA12_32950</name>
</gene>
<accession>A0A517PCS1</accession>
<keyword evidence="3" id="KW-1185">Reference proteome</keyword>
<evidence type="ECO:0000313" key="3">
    <source>
        <dbReference type="Proteomes" id="UP000318741"/>
    </source>
</evidence>
<reference evidence="2 3" key="1">
    <citation type="submission" date="2019-02" db="EMBL/GenBank/DDBJ databases">
        <title>Deep-cultivation of Planctomycetes and their phenomic and genomic characterization uncovers novel biology.</title>
        <authorList>
            <person name="Wiegand S."/>
            <person name="Jogler M."/>
            <person name="Boedeker C."/>
            <person name="Pinto D."/>
            <person name="Vollmers J."/>
            <person name="Rivas-Marin E."/>
            <person name="Kohn T."/>
            <person name="Peeters S.H."/>
            <person name="Heuer A."/>
            <person name="Rast P."/>
            <person name="Oberbeckmann S."/>
            <person name="Bunk B."/>
            <person name="Jeske O."/>
            <person name="Meyerdierks A."/>
            <person name="Storesund J.E."/>
            <person name="Kallscheuer N."/>
            <person name="Luecker S."/>
            <person name="Lage O.M."/>
            <person name="Pohl T."/>
            <person name="Merkel B.J."/>
            <person name="Hornburger P."/>
            <person name="Mueller R.-W."/>
            <person name="Bruemmer F."/>
            <person name="Labrenz M."/>
            <person name="Spormann A.M."/>
            <person name="Op den Camp H."/>
            <person name="Overmann J."/>
            <person name="Amann R."/>
            <person name="Jetten M.S.M."/>
            <person name="Mascher T."/>
            <person name="Medema M.H."/>
            <person name="Devos D.P."/>
            <person name="Kaster A.-K."/>
            <person name="Ovreas L."/>
            <person name="Rohde M."/>
            <person name="Galperin M.Y."/>
            <person name="Jogler C."/>
        </authorList>
    </citation>
    <scope>NUCLEOTIDE SEQUENCE [LARGE SCALE GENOMIC DNA]</scope>
    <source>
        <strain evidence="2 3">CA12</strain>
    </source>
</reference>
<protein>
    <submittedName>
        <fullName evidence="2">Uncharacterized protein</fullName>
    </submittedName>
</protein>
<dbReference type="KEGG" id="acaf:CA12_32950"/>
<feature type="region of interest" description="Disordered" evidence="1">
    <location>
        <begin position="409"/>
        <end position="434"/>
    </location>
</feature>
<dbReference type="EMBL" id="CP036265">
    <property type="protein sequence ID" value="QDT17183.1"/>
    <property type="molecule type" value="Genomic_DNA"/>
</dbReference>
<proteinExistence type="predicted"/>
<dbReference type="Proteomes" id="UP000318741">
    <property type="component" value="Chromosome"/>
</dbReference>
<feature type="compositionally biased region" description="Basic and acidic residues" evidence="1">
    <location>
        <begin position="412"/>
        <end position="425"/>
    </location>
</feature>
<evidence type="ECO:0000256" key="1">
    <source>
        <dbReference type="SAM" id="MobiDB-lite"/>
    </source>
</evidence>
<feature type="compositionally biased region" description="Basic and acidic residues" evidence="1">
    <location>
        <begin position="353"/>
        <end position="367"/>
    </location>
</feature>